<reference evidence="1" key="1">
    <citation type="journal article" date="2015" name="Nature">
        <title>Complex archaea that bridge the gap between prokaryotes and eukaryotes.</title>
        <authorList>
            <person name="Spang A."/>
            <person name="Saw J.H."/>
            <person name="Jorgensen S.L."/>
            <person name="Zaremba-Niedzwiedzka K."/>
            <person name="Martijn J."/>
            <person name="Lind A.E."/>
            <person name="van Eijk R."/>
            <person name="Schleper C."/>
            <person name="Guy L."/>
            <person name="Ettema T.J."/>
        </authorList>
    </citation>
    <scope>NUCLEOTIDE SEQUENCE</scope>
</reference>
<protein>
    <submittedName>
        <fullName evidence="1">Uncharacterized protein</fullName>
    </submittedName>
</protein>
<organism evidence="1">
    <name type="scientific">marine sediment metagenome</name>
    <dbReference type="NCBI Taxonomy" id="412755"/>
    <lineage>
        <taxon>unclassified sequences</taxon>
        <taxon>metagenomes</taxon>
        <taxon>ecological metagenomes</taxon>
    </lineage>
</organism>
<sequence>MPPTYYSRHRERILERQHRAWADAPEKRAAIVIKSAVKRRKSGKTAQEERLRRIQMSPALKTLHQLRENNYRAENPELVAQWAKNRRGRYAAGGKDKINADKRR</sequence>
<dbReference type="AlphaFoldDB" id="A0A0F9GLJ2"/>
<accession>A0A0F9GLJ2</accession>
<gene>
    <name evidence="1" type="ORF">LCGC14_2106630</name>
</gene>
<evidence type="ECO:0000313" key="1">
    <source>
        <dbReference type="EMBL" id="KKL70260.1"/>
    </source>
</evidence>
<dbReference type="EMBL" id="LAZR01025950">
    <property type="protein sequence ID" value="KKL70260.1"/>
    <property type="molecule type" value="Genomic_DNA"/>
</dbReference>
<name>A0A0F9GLJ2_9ZZZZ</name>
<comment type="caution">
    <text evidence="1">The sequence shown here is derived from an EMBL/GenBank/DDBJ whole genome shotgun (WGS) entry which is preliminary data.</text>
</comment>
<feature type="non-terminal residue" evidence="1">
    <location>
        <position position="104"/>
    </location>
</feature>
<proteinExistence type="predicted"/>